<name>A0ABS5J994_9BACT</name>
<protein>
    <recommendedName>
        <fullName evidence="1">Thymidylate kinase-like domain-containing protein</fullName>
    </recommendedName>
</protein>
<dbReference type="Pfam" id="PF02223">
    <property type="entry name" value="Thymidylate_kin"/>
    <property type="match status" value="1"/>
</dbReference>
<gene>
    <name evidence="2" type="ORF">KE626_30945</name>
</gene>
<keyword evidence="3" id="KW-1185">Reference proteome</keyword>
<dbReference type="SUPFAM" id="SSF52540">
    <property type="entry name" value="P-loop containing nucleoside triphosphate hydrolases"/>
    <property type="match status" value="1"/>
</dbReference>
<comment type="caution">
    <text evidence="2">The sequence shown here is derived from an EMBL/GenBank/DDBJ whole genome shotgun (WGS) entry which is preliminary data.</text>
</comment>
<dbReference type="InterPro" id="IPR027417">
    <property type="entry name" value="P-loop_NTPase"/>
</dbReference>
<dbReference type="InterPro" id="IPR039430">
    <property type="entry name" value="Thymidylate_kin-like_dom"/>
</dbReference>
<proteinExistence type="predicted"/>
<evidence type="ECO:0000259" key="1">
    <source>
        <dbReference type="Pfam" id="PF02223"/>
    </source>
</evidence>
<dbReference type="EMBL" id="JAGTXB010000025">
    <property type="protein sequence ID" value="MBS0031790.1"/>
    <property type="molecule type" value="Genomic_DNA"/>
</dbReference>
<reference evidence="2 3" key="1">
    <citation type="submission" date="2021-04" db="EMBL/GenBank/DDBJ databases">
        <title>Chitinophaga sp. nov., isolated from the rhizosphere soil.</title>
        <authorList>
            <person name="He S."/>
        </authorList>
    </citation>
    <scope>NUCLEOTIDE SEQUENCE [LARGE SCALE GENOMIC DNA]</scope>
    <source>
        <strain evidence="2 3">2R12</strain>
    </source>
</reference>
<feature type="domain" description="Thymidylate kinase-like" evidence="1">
    <location>
        <begin position="9"/>
        <end position="191"/>
    </location>
</feature>
<dbReference type="Gene3D" id="3.40.50.300">
    <property type="entry name" value="P-loop containing nucleotide triphosphate hydrolases"/>
    <property type="match status" value="1"/>
</dbReference>
<evidence type="ECO:0000313" key="3">
    <source>
        <dbReference type="Proteomes" id="UP000676386"/>
    </source>
</evidence>
<evidence type="ECO:0000313" key="2">
    <source>
        <dbReference type="EMBL" id="MBS0031790.1"/>
    </source>
</evidence>
<sequence length="205" mass="23467">MTKIIAFCGVDGSGKTSIVDYLHEQDFFDRALYIKKTFSRNVSVIKNYHHRNYNSNKDWVTGSFAEAVSYASCLDFLQHYHSCIAPNIGAYDFLVCDRHALCFAAYHLAVGGSMNMSDLFEGVRVPDLYFFIDAPLSELENRYEKRGGASEDESVEVMHIYRESYMRLLKETKIPVVWIKNDGSLEEVFEKVTTALRGIYPGHMK</sequence>
<accession>A0ABS5J994</accession>
<organism evidence="2 3">
    <name type="scientific">Chitinophaga hostae</name>
    <dbReference type="NCBI Taxonomy" id="2831022"/>
    <lineage>
        <taxon>Bacteria</taxon>
        <taxon>Pseudomonadati</taxon>
        <taxon>Bacteroidota</taxon>
        <taxon>Chitinophagia</taxon>
        <taxon>Chitinophagales</taxon>
        <taxon>Chitinophagaceae</taxon>
        <taxon>Chitinophaga</taxon>
    </lineage>
</organism>
<dbReference type="Proteomes" id="UP000676386">
    <property type="component" value="Unassembled WGS sequence"/>
</dbReference>
<dbReference type="RefSeq" id="WP_211976952.1">
    <property type="nucleotide sequence ID" value="NZ_CBFHAM010000012.1"/>
</dbReference>